<keyword evidence="2" id="KW-1185">Reference proteome</keyword>
<reference evidence="2" key="2">
    <citation type="journal article" date="2013" name="Nat. Commun.">
        <title>Genome of the Chinese tree shrew.</title>
        <authorList>
            <person name="Fan Y."/>
            <person name="Huang Z.Y."/>
            <person name="Cao C.C."/>
            <person name="Chen C.S."/>
            <person name="Chen Y.X."/>
            <person name="Fan D.D."/>
            <person name="He J."/>
            <person name="Hou H.L."/>
            <person name="Hu L."/>
            <person name="Hu X.T."/>
            <person name="Jiang X.T."/>
            <person name="Lai R."/>
            <person name="Lang Y.S."/>
            <person name="Liang B."/>
            <person name="Liao S.G."/>
            <person name="Mu D."/>
            <person name="Ma Y.Y."/>
            <person name="Niu Y.Y."/>
            <person name="Sun X.Q."/>
            <person name="Xia J.Q."/>
            <person name="Xiao J."/>
            <person name="Xiong Z.Q."/>
            <person name="Xu L."/>
            <person name="Yang L."/>
            <person name="Zhang Y."/>
            <person name="Zhao W."/>
            <person name="Zhao X.D."/>
            <person name="Zheng Y.T."/>
            <person name="Zhou J.M."/>
            <person name="Zhu Y.B."/>
            <person name="Zhang G.J."/>
            <person name="Wang J."/>
            <person name="Yao Y.G."/>
        </authorList>
    </citation>
    <scope>NUCLEOTIDE SEQUENCE [LARGE SCALE GENOMIC DNA]</scope>
</reference>
<sequence>MKTGPNSTHQSFQLAPDCPAPTAEGISILTYRFSSCGTEKTLVLDADITVRASRTPDTGHYMDAATRATASLPLSVSLWPPLPYSAWILHGLSHRTGKGVVSVLH</sequence>
<accession>L9L5Q2</accession>
<organism evidence="1 2">
    <name type="scientific">Tupaia chinensis</name>
    <name type="common">Chinese tree shrew</name>
    <name type="synonym">Tupaia belangeri chinensis</name>
    <dbReference type="NCBI Taxonomy" id="246437"/>
    <lineage>
        <taxon>Eukaryota</taxon>
        <taxon>Metazoa</taxon>
        <taxon>Chordata</taxon>
        <taxon>Craniata</taxon>
        <taxon>Vertebrata</taxon>
        <taxon>Euteleostomi</taxon>
        <taxon>Mammalia</taxon>
        <taxon>Eutheria</taxon>
        <taxon>Euarchontoglires</taxon>
        <taxon>Scandentia</taxon>
        <taxon>Tupaiidae</taxon>
        <taxon>Tupaia</taxon>
    </lineage>
</organism>
<protein>
    <submittedName>
        <fullName evidence="1">Uncharacterized protein</fullName>
    </submittedName>
</protein>
<gene>
    <name evidence="1" type="ORF">TREES_T100019260</name>
</gene>
<reference evidence="2" key="1">
    <citation type="submission" date="2012-07" db="EMBL/GenBank/DDBJ databases">
        <title>Genome of the Chinese tree shrew, a rising model animal genetically related to primates.</title>
        <authorList>
            <person name="Zhang G."/>
            <person name="Fan Y."/>
            <person name="Yao Y."/>
            <person name="Huang Z."/>
        </authorList>
    </citation>
    <scope>NUCLEOTIDE SEQUENCE [LARGE SCALE GENOMIC DNA]</scope>
</reference>
<dbReference type="EMBL" id="KB320495">
    <property type="protein sequence ID" value="ELW70480.1"/>
    <property type="molecule type" value="Genomic_DNA"/>
</dbReference>
<name>L9L5Q2_TUPCH</name>
<dbReference type="AlphaFoldDB" id="L9L5Q2"/>
<dbReference type="Proteomes" id="UP000011518">
    <property type="component" value="Unassembled WGS sequence"/>
</dbReference>
<evidence type="ECO:0000313" key="1">
    <source>
        <dbReference type="EMBL" id="ELW70480.1"/>
    </source>
</evidence>
<dbReference type="InParanoid" id="L9L5Q2"/>
<evidence type="ECO:0000313" key="2">
    <source>
        <dbReference type="Proteomes" id="UP000011518"/>
    </source>
</evidence>
<proteinExistence type="predicted"/>